<evidence type="ECO:0000313" key="6">
    <source>
        <dbReference type="EMBL" id="CAD6255788.1"/>
    </source>
</evidence>
<dbReference type="Pfam" id="PF00651">
    <property type="entry name" value="BTB"/>
    <property type="match status" value="1"/>
</dbReference>
<evidence type="ECO:0008006" key="8">
    <source>
        <dbReference type="Google" id="ProtNLM"/>
    </source>
</evidence>
<evidence type="ECO:0000259" key="5">
    <source>
        <dbReference type="Pfam" id="PF24570"/>
    </source>
</evidence>
<evidence type="ECO:0000256" key="1">
    <source>
        <dbReference type="ARBA" id="ARBA00004906"/>
    </source>
</evidence>
<dbReference type="EMBL" id="CAJGYO010000010">
    <property type="protein sequence ID" value="CAD6255788.1"/>
    <property type="molecule type" value="Genomic_DNA"/>
</dbReference>
<dbReference type="InterPro" id="IPR056423">
    <property type="entry name" value="BACK_BPM_SPOP"/>
</dbReference>
<dbReference type="PANTHER" id="PTHR26379:SF474">
    <property type="entry name" value="OS08G0228200 PROTEIN"/>
    <property type="match status" value="1"/>
</dbReference>
<feature type="domain" description="BTB" evidence="3">
    <location>
        <begin position="159"/>
        <end position="190"/>
    </location>
</feature>
<comment type="pathway">
    <text evidence="1">Protein modification; protein ubiquitination.</text>
</comment>
<sequence>MAASTVPEGRKTTSSCTPEIEQCSHVFEIHGYKLHEGLGVARALCSAASAIGGYEWTISYYSDGYWGQESSGYASVFVDFRSNKACPKGAKVRAFVRFGVVDPATGACEYITHGFHIKHTVLDPTIASHSWGFGKFIKKLHVVYPKALYGLIGERKTRHGHITIQDMEPGVFKALLHFIYTDSLSLLAANDDCDLDDEGVVNHLLVAADSSRNRIKDVIATKGYEHLKKACPSIAMNLLEEAVKSSVC</sequence>
<feature type="domain" description="MATH" evidence="4">
    <location>
        <begin position="24"/>
        <end position="139"/>
    </location>
</feature>
<gene>
    <name evidence="6" type="ORF">NCGR_LOCUS39325</name>
</gene>
<dbReference type="Pfam" id="PF24570">
    <property type="entry name" value="BACK_BPM_SPOP"/>
    <property type="match status" value="1"/>
</dbReference>
<dbReference type="SUPFAM" id="SSF54695">
    <property type="entry name" value="POZ domain"/>
    <property type="match status" value="1"/>
</dbReference>
<dbReference type="GO" id="GO:0016567">
    <property type="term" value="P:protein ubiquitination"/>
    <property type="evidence" value="ECO:0007669"/>
    <property type="project" value="InterPro"/>
</dbReference>
<dbReference type="InterPro" id="IPR008974">
    <property type="entry name" value="TRAF-like"/>
</dbReference>
<dbReference type="Gene3D" id="2.60.210.10">
    <property type="entry name" value="Apoptosis, Tumor Necrosis Factor Receptor Associated Protein 2, Chain A"/>
    <property type="match status" value="1"/>
</dbReference>
<proteinExistence type="inferred from homology"/>
<organism evidence="6 7">
    <name type="scientific">Miscanthus lutarioriparius</name>
    <dbReference type="NCBI Taxonomy" id="422564"/>
    <lineage>
        <taxon>Eukaryota</taxon>
        <taxon>Viridiplantae</taxon>
        <taxon>Streptophyta</taxon>
        <taxon>Embryophyta</taxon>
        <taxon>Tracheophyta</taxon>
        <taxon>Spermatophyta</taxon>
        <taxon>Magnoliopsida</taxon>
        <taxon>Liliopsida</taxon>
        <taxon>Poales</taxon>
        <taxon>Poaceae</taxon>
        <taxon>PACMAD clade</taxon>
        <taxon>Panicoideae</taxon>
        <taxon>Andropogonodae</taxon>
        <taxon>Andropogoneae</taxon>
        <taxon>Saccharinae</taxon>
        <taxon>Miscanthus</taxon>
    </lineage>
</organism>
<reference evidence="6" key="1">
    <citation type="submission" date="2020-10" db="EMBL/GenBank/DDBJ databases">
        <authorList>
            <person name="Han B."/>
            <person name="Lu T."/>
            <person name="Zhao Q."/>
            <person name="Huang X."/>
            <person name="Zhao Y."/>
        </authorList>
    </citation>
    <scope>NUCLEOTIDE SEQUENCE</scope>
</reference>
<dbReference type="Pfam" id="PF22486">
    <property type="entry name" value="MATH_2"/>
    <property type="match status" value="1"/>
</dbReference>
<dbReference type="PANTHER" id="PTHR26379">
    <property type="entry name" value="BTB/POZ AND MATH DOMAIN-CONTAINING PROTEIN 1"/>
    <property type="match status" value="1"/>
</dbReference>
<dbReference type="OrthoDB" id="6359816at2759"/>
<dbReference type="InterPro" id="IPR045005">
    <property type="entry name" value="BPM1-6"/>
</dbReference>
<dbReference type="InterPro" id="IPR000210">
    <property type="entry name" value="BTB/POZ_dom"/>
</dbReference>
<evidence type="ECO:0000313" key="7">
    <source>
        <dbReference type="Proteomes" id="UP000604825"/>
    </source>
</evidence>
<dbReference type="SUPFAM" id="SSF49599">
    <property type="entry name" value="TRAF domain-like"/>
    <property type="match status" value="1"/>
</dbReference>
<dbReference type="Gene3D" id="3.30.710.10">
    <property type="entry name" value="Potassium Channel Kv1.1, Chain A"/>
    <property type="match status" value="1"/>
</dbReference>
<name>A0A811Q9M0_9POAL</name>
<dbReference type="InterPro" id="IPR002083">
    <property type="entry name" value="MATH/TRAF_dom"/>
</dbReference>
<dbReference type="Proteomes" id="UP000604825">
    <property type="component" value="Unassembled WGS sequence"/>
</dbReference>
<protein>
    <recommendedName>
        <fullName evidence="8">MATH domain-containing protein</fullName>
    </recommendedName>
</protein>
<dbReference type="AlphaFoldDB" id="A0A811Q9M0"/>
<evidence type="ECO:0000259" key="3">
    <source>
        <dbReference type="Pfam" id="PF00651"/>
    </source>
</evidence>
<comment type="caution">
    <text evidence="6">The sequence shown here is derived from an EMBL/GenBank/DDBJ whole genome shotgun (WGS) entry which is preliminary data.</text>
</comment>
<dbReference type="CDD" id="cd00121">
    <property type="entry name" value="MATH"/>
    <property type="match status" value="1"/>
</dbReference>
<comment type="similarity">
    <text evidence="2">Belongs to the Tdpoz family.</text>
</comment>
<evidence type="ECO:0000256" key="2">
    <source>
        <dbReference type="ARBA" id="ARBA00010846"/>
    </source>
</evidence>
<accession>A0A811Q9M0</accession>
<dbReference type="InterPro" id="IPR011333">
    <property type="entry name" value="SKP1/BTB/POZ_sf"/>
</dbReference>
<feature type="domain" description="BPM/SPOP BACK" evidence="5">
    <location>
        <begin position="210"/>
        <end position="239"/>
    </location>
</feature>
<evidence type="ECO:0000259" key="4">
    <source>
        <dbReference type="Pfam" id="PF22486"/>
    </source>
</evidence>
<keyword evidence="7" id="KW-1185">Reference proteome</keyword>